<keyword evidence="2" id="KW-1185">Reference proteome</keyword>
<evidence type="ECO:0000313" key="1">
    <source>
        <dbReference type="EMBL" id="KAF5927684.1"/>
    </source>
</evidence>
<protein>
    <submittedName>
        <fullName evidence="1">Uncharacterized protein</fullName>
    </submittedName>
</protein>
<name>A0A7J7FJ38_DICBM</name>
<dbReference type="Proteomes" id="UP000551758">
    <property type="component" value="Unassembled WGS sequence"/>
</dbReference>
<evidence type="ECO:0000313" key="2">
    <source>
        <dbReference type="Proteomes" id="UP000551758"/>
    </source>
</evidence>
<comment type="caution">
    <text evidence="1">The sequence shown here is derived from an EMBL/GenBank/DDBJ whole genome shotgun (WGS) entry which is preliminary data.</text>
</comment>
<dbReference type="EMBL" id="JACDTQ010000550">
    <property type="protein sequence ID" value="KAF5927684.1"/>
    <property type="molecule type" value="Genomic_DNA"/>
</dbReference>
<reference evidence="1 2" key="1">
    <citation type="journal article" date="2020" name="Mol. Biol. Evol.">
        <title>Interspecific Gene Flow and the Evolution of Specialization in Black and White Rhinoceros.</title>
        <authorList>
            <person name="Moodley Y."/>
            <person name="Westbury M.V."/>
            <person name="Russo I.M."/>
            <person name="Gopalakrishnan S."/>
            <person name="Rakotoarivelo A."/>
            <person name="Olsen R.A."/>
            <person name="Prost S."/>
            <person name="Tunstall T."/>
            <person name="Ryder O.A."/>
            <person name="Dalen L."/>
            <person name="Bruford M.W."/>
        </authorList>
    </citation>
    <scope>NUCLEOTIDE SEQUENCE [LARGE SCALE GENOMIC DNA]</scope>
    <source>
        <strain evidence="1">SBR-YM</strain>
        <tissue evidence="1">Skin</tissue>
    </source>
</reference>
<proteinExistence type="predicted"/>
<gene>
    <name evidence="1" type="ORF">HPG69_000589</name>
</gene>
<organism evidence="1 2">
    <name type="scientific">Diceros bicornis minor</name>
    <name type="common">South-central black rhinoceros</name>
    <dbReference type="NCBI Taxonomy" id="77932"/>
    <lineage>
        <taxon>Eukaryota</taxon>
        <taxon>Metazoa</taxon>
        <taxon>Chordata</taxon>
        <taxon>Craniata</taxon>
        <taxon>Vertebrata</taxon>
        <taxon>Euteleostomi</taxon>
        <taxon>Mammalia</taxon>
        <taxon>Eutheria</taxon>
        <taxon>Laurasiatheria</taxon>
        <taxon>Perissodactyla</taxon>
        <taxon>Rhinocerotidae</taxon>
        <taxon>Diceros</taxon>
    </lineage>
</organism>
<accession>A0A7J7FJ38</accession>
<dbReference type="AlphaFoldDB" id="A0A7J7FJ38"/>
<sequence>MDKGNLTYNSATREWLRCCWQIASGRRCSSSGPRFWERRIHSTRRLNRCLETKGGTESLRDTHSWELREAQTLDPHWQHICKVLFSHFRAHLNDSVTLCASPPIVRQITFNKVLWVPLQSKEYLHPLMSNCSKTE</sequence>